<dbReference type="GO" id="GO:0048812">
    <property type="term" value="P:neuron projection morphogenesis"/>
    <property type="evidence" value="ECO:0007669"/>
    <property type="project" value="TreeGrafter"/>
</dbReference>
<organism evidence="6 7">
    <name type="scientific">Ladona fulva</name>
    <name type="common">Scarce chaser dragonfly</name>
    <name type="synonym">Libellula fulva</name>
    <dbReference type="NCBI Taxonomy" id="123851"/>
    <lineage>
        <taxon>Eukaryota</taxon>
        <taxon>Metazoa</taxon>
        <taxon>Ecdysozoa</taxon>
        <taxon>Arthropoda</taxon>
        <taxon>Hexapoda</taxon>
        <taxon>Insecta</taxon>
        <taxon>Pterygota</taxon>
        <taxon>Palaeoptera</taxon>
        <taxon>Odonata</taxon>
        <taxon>Epiprocta</taxon>
        <taxon>Anisoptera</taxon>
        <taxon>Libelluloidea</taxon>
        <taxon>Libellulidae</taxon>
        <taxon>Ladona</taxon>
    </lineage>
</organism>
<accession>A0A8K0K5M4</accession>
<evidence type="ECO:0000259" key="5">
    <source>
        <dbReference type="PROSITE" id="PS50071"/>
    </source>
</evidence>
<dbReference type="GO" id="GO:0007417">
    <property type="term" value="P:central nervous system development"/>
    <property type="evidence" value="ECO:0007669"/>
    <property type="project" value="TreeGrafter"/>
</dbReference>
<dbReference type="InterPro" id="IPR001356">
    <property type="entry name" value="HD"/>
</dbReference>
<dbReference type="EMBL" id="KZ308392">
    <property type="protein sequence ID" value="KAG8228849.1"/>
    <property type="molecule type" value="Genomic_DNA"/>
</dbReference>
<reference evidence="6" key="2">
    <citation type="submission" date="2017-10" db="EMBL/GenBank/DDBJ databases">
        <title>Ladona fulva Genome sequencing and assembly.</title>
        <authorList>
            <person name="Murali S."/>
            <person name="Richards S."/>
            <person name="Bandaranaike D."/>
            <person name="Bellair M."/>
            <person name="Blankenburg K."/>
            <person name="Chao H."/>
            <person name="Dinh H."/>
            <person name="Doddapaneni H."/>
            <person name="Dugan-Rocha S."/>
            <person name="Elkadiri S."/>
            <person name="Gnanaolivu R."/>
            <person name="Hernandez B."/>
            <person name="Skinner E."/>
            <person name="Javaid M."/>
            <person name="Lee S."/>
            <person name="Li M."/>
            <person name="Ming W."/>
            <person name="Munidasa M."/>
            <person name="Muniz J."/>
            <person name="Nguyen L."/>
            <person name="Hughes D."/>
            <person name="Osuji N."/>
            <person name="Pu L.-L."/>
            <person name="Puazo M."/>
            <person name="Qu C."/>
            <person name="Quiroz J."/>
            <person name="Raj R."/>
            <person name="Weissenberger G."/>
            <person name="Xin Y."/>
            <person name="Zou X."/>
            <person name="Han Y."/>
            <person name="Worley K."/>
            <person name="Muzny D."/>
            <person name="Gibbs R."/>
        </authorList>
    </citation>
    <scope>NUCLEOTIDE SEQUENCE</scope>
    <source>
        <strain evidence="6">Sampled in the wild</strain>
    </source>
</reference>
<comment type="caution">
    <text evidence="6">The sequence shown here is derived from an EMBL/GenBank/DDBJ whole genome shotgun (WGS) entry which is preliminary data.</text>
</comment>
<keyword evidence="2 3" id="KW-0371">Homeobox</keyword>
<dbReference type="Gene3D" id="1.10.10.60">
    <property type="entry name" value="Homeodomain-like"/>
    <property type="match status" value="1"/>
</dbReference>
<gene>
    <name evidence="6" type="ORF">J437_LFUL008345</name>
</gene>
<dbReference type="OrthoDB" id="6159439at2759"/>
<dbReference type="PANTHER" id="PTHR24335">
    <property type="entry name" value="MOTOR NEURON AND PANCREAS HOMEOBOX PROTEIN"/>
    <property type="match status" value="1"/>
</dbReference>
<proteinExistence type="predicted"/>
<comment type="subcellular location">
    <subcellularLocation>
        <location evidence="1 2 3">Nucleus</location>
    </subcellularLocation>
</comment>
<evidence type="ECO:0000313" key="6">
    <source>
        <dbReference type="EMBL" id="KAG8228849.1"/>
    </source>
</evidence>
<dbReference type="AlphaFoldDB" id="A0A8K0K5M4"/>
<dbReference type="PROSITE" id="PS50071">
    <property type="entry name" value="HOMEOBOX_2"/>
    <property type="match status" value="1"/>
</dbReference>
<dbReference type="CDD" id="cd00086">
    <property type="entry name" value="homeodomain"/>
    <property type="match status" value="1"/>
</dbReference>
<dbReference type="PANTHER" id="PTHR24335:SF4">
    <property type="entry name" value="EXTRA-EXTRA"/>
    <property type="match status" value="1"/>
</dbReference>
<evidence type="ECO:0000256" key="2">
    <source>
        <dbReference type="PROSITE-ProRule" id="PRU00108"/>
    </source>
</evidence>
<dbReference type="Pfam" id="PF00046">
    <property type="entry name" value="Homeodomain"/>
    <property type="match status" value="1"/>
</dbReference>
<dbReference type="Proteomes" id="UP000792457">
    <property type="component" value="Unassembled WGS sequence"/>
</dbReference>
<evidence type="ECO:0000256" key="4">
    <source>
        <dbReference type="SAM" id="MobiDB-lite"/>
    </source>
</evidence>
<dbReference type="SUPFAM" id="SSF46689">
    <property type="entry name" value="Homeodomain-like"/>
    <property type="match status" value="1"/>
</dbReference>
<feature type="DNA-binding region" description="Homeobox" evidence="2">
    <location>
        <begin position="32"/>
        <end position="45"/>
    </location>
</feature>
<feature type="compositionally biased region" description="Low complexity" evidence="4">
    <location>
        <begin position="118"/>
        <end position="133"/>
    </location>
</feature>
<evidence type="ECO:0000256" key="3">
    <source>
        <dbReference type="RuleBase" id="RU000682"/>
    </source>
</evidence>
<protein>
    <recommendedName>
        <fullName evidence="5">Homeobox domain-containing protein</fullName>
    </recommendedName>
</protein>
<reference evidence="6" key="1">
    <citation type="submission" date="2013-04" db="EMBL/GenBank/DDBJ databases">
        <authorList>
            <person name="Qu J."/>
            <person name="Murali S.C."/>
            <person name="Bandaranaike D."/>
            <person name="Bellair M."/>
            <person name="Blankenburg K."/>
            <person name="Chao H."/>
            <person name="Dinh H."/>
            <person name="Doddapaneni H."/>
            <person name="Downs B."/>
            <person name="Dugan-Rocha S."/>
            <person name="Elkadiri S."/>
            <person name="Gnanaolivu R.D."/>
            <person name="Hernandez B."/>
            <person name="Javaid M."/>
            <person name="Jayaseelan J.C."/>
            <person name="Lee S."/>
            <person name="Li M."/>
            <person name="Ming W."/>
            <person name="Munidasa M."/>
            <person name="Muniz J."/>
            <person name="Nguyen L."/>
            <person name="Ongeri F."/>
            <person name="Osuji N."/>
            <person name="Pu L.-L."/>
            <person name="Puazo M."/>
            <person name="Qu C."/>
            <person name="Quiroz J."/>
            <person name="Raj R."/>
            <person name="Weissenberger G."/>
            <person name="Xin Y."/>
            <person name="Zou X."/>
            <person name="Han Y."/>
            <person name="Richards S."/>
            <person name="Worley K."/>
            <person name="Muzny D."/>
            <person name="Gibbs R."/>
        </authorList>
    </citation>
    <scope>NUCLEOTIDE SEQUENCE</scope>
    <source>
        <strain evidence="6">Sampled in the wild</strain>
    </source>
</reference>
<sequence>MLKTVLTNGEQSFITRLGFKTATHVPHGPVKIWFQNRRMKWKRSKKAQQEARAKDEAEKLQRSGSKGEKEAQKSGGGAQEAIVVSVDSPPTPNSTGVPSAAKEDTPGSPSRTSPPPQQITIPPQIASPLAHPLPIAPPPPKFTFLTGSEASRHRLSIQDGEALYRPYVV</sequence>
<keyword evidence="7" id="KW-1185">Reference proteome</keyword>
<keyword evidence="2 3" id="KW-0238">DNA-binding</keyword>
<keyword evidence="2 3" id="KW-0539">Nucleus</keyword>
<feature type="compositionally biased region" description="Basic and acidic residues" evidence="4">
    <location>
        <begin position="47"/>
        <end position="72"/>
    </location>
</feature>
<feature type="domain" description="Homeobox" evidence="5">
    <location>
        <begin position="30"/>
        <end position="44"/>
    </location>
</feature>
<evidence type="ECO:0000313" key="7">
    <source>
        <dbReference type="Proteomes" id="UP000792457"/>
    </source>
</evidence>
<feature type="region of interest" description="Disordered" evidence="4">
    <location>
        <begin position="39"/>
        <end position="161"/>
    </location>
</feature>
<evidence type="ECO:0000256" key="1">
    <source>
        <dbReference type="ARBA" id="ARBA00004123"/>
    </source>
</evidence>
<dbReference type="InterPro" id="IPR042768">
    <property type="entry name" value="MNX1/Ceh-12"/>
</dbReference>
<dbReference type="GO" id="GO:1990837">
    <property type="term" value="F:sequence-specific double-stranded DNA binding"/>
    <property type="evidence" value="ECO:0007669"/>
    <property type="project" value="TreeGrafter"/>
</dbReference>
<dbReference type="InterPro" id="IPR009057">
    <property type="entry name" value="Homeodomain-like_sf"/>
</dbReference>
<dbReference type="GO" id="GO:0005634">
    <property type="term" value="C:nucleus"/>
    <property type="evidence" value="ECO:0007669"/>
    <property type="project" value="UniProtKB-SubCell"/>
</dbReference>
<name>A0A8K0K5M4_LADFU</name>